<evidence type="ECO:0000313" key="4">
    <source>
        <dbReference type="Proteomes" id="UP000032233"/>
    </source>
</evidence>
<dbReference type="PROSITE" id="PS50983">
    <property type="entry name" value="FE_B12_PBP"/>
    <property type="match status" value="1"/>
</dbReference>
<dbReference type="InParanoid" id="A0A0D2GE42"/>
<gene>
    <name evidence="3" type="ORF">X474_14825</name>
</gene>
<accession>A0A0D2GE42</accession>
<name>A0A0D2GE42_9BACT</name>
<dbReference type="STRING" id="1429043.X474_14825"/>
<dbReference type="OrthoDB" id="9787830at2"/>
<dbReference type="InterPro" id="IPR054828">
    <property type="entry name" value="Vit_B12_bind_prot"/>
</dbReference>
<evidence type="ECO:0000313" key="3">
    <source>
        <dbReference type="EMBL" id="KIX13267.1"/>
    </source>
</evidence>
<comment type="caution">
    <text evidence="3">The sequence shown here is derived from an EMBL/GenBank/DDBJ whole genome shotgun (WGS) entry which is preliminary data.</text>
</comment>
<protein>
    <recommendedName>
        <fullName evidence="2">Fe/B12 periplasmic-binding domain-containing protein</fullName>
    </recommendedName>
</protein>
<dbReference type="EMBL" id="AZAC01000017">
    <property type="protein sequence ID" value="KIX13267.1"/>
    <property type="molecule type" value="Genomic_DNA"/>
</dbReference>
<dbReference type="PATRIC" id="fig|1429043.3.peg.3140"/>
<dbReference type="PANTHER" id="PTHR30535:SF34">
    <property type="entry name" value="MOLYBDATE-BINDING PROTEIN MOLA"/>
    <property type="match status" value="1"/>
</dbReference>
<dbReference type="AlphaFoldDB" id="A0A0D2GE42"/>
<dbReference type="Pfam" id="PF01497">
    <property type="entry name" value="Peripla_BP_2"/>
    <property type="match status" value="1"/>
</dbReference>
<dbReference type="NCBIfam" id="NF038402">
    <property type="entry name" value="TroA_like"/>
    <property type="match status" value="1"/>
</dbReference>
<sequence length="260" mass="28469">MAPQKPKRIVSLTPVTTEMMFALGLGNRVKGVSQACDYPEVVCNIPKTGPVFKPDIEKIISFKPDLVLAQGDFFDSLKVPLAEKGLELKLIDPATVAEILDSILWLGELTDTGEKAADLVQSIQNLINETKSLLAGLKQAEKPLTMRLMEADPPIVAGNNSFMSDVIRLAGGRNPYIPHSSAYPRLNPEEIARLNPEALWICGWNREELQVLAGLPGWRETRAIKDQRLLVLPCGLSCRAGPRVGVLIKKLAGALNPDRF</sequence>
<organism evidence="3 4">
    <name type="scientific">Dethiosulfatarculus sandiegensis</name>
    <dbReference type="NCBI Taxonomy" id="1429043"/>
    <lineage>
        <taxon>Bacteria</taxon>
        <taxon>Pseudomonadati</taxon>
        <taxon>Thermodesulfobacteriota</taxon>
        <taxon>Desulfarculia</taxon>
        <taxon>Desulfarculales</taxon>
        <taxon>Desulfarculaceae</taxon>
        <taxon>Dethiosulfatarculus</taxon>
    </lineage>
</organism>
<evidence type="ECO:0000256" key="1">
    <source>
        <dbReference type="ARBA" id="ARBA00022729"/>
    </source>
</evidence>
<keyword evidence="4" id="KW-1185">Reference proteome</keyword>
<dbReference type="SUPFAM" id="SSF53807">
    <property type="entry name" value="Helical backbone' metal receptor"/>
    <property type="match status" value="1"/>
</dbReference>
<dbReference type="InterPro" id="IPR002491">
    <property type="entry name" value="ABC_transptr_periplasmic_BD"/>
</dbReference>
<evidence type="ECO:0000259" key="2">
    <source>
        <dbReference type="PROSITE" id="PS50983"/>
    </source>
</evidence>
<keyword evidence="1" id="KW-0732">Signal</keyword>
<dbReference type="RefSeq" id="WP_044349582.1">
    <property type="nucleotide sequence ID" value="NZ_AZAC01000017.1"/>
</dbReference>
<dbReference type="Proteomes" id="UP000032233">
    <property type="component" value="Unassembled WGS sequence"/>
</dbReference>
<reference evidence="3 4" key="1">
    <citation type="submission" date="2013-11" db="EMBL/GenBank/DDBJ databases">
        <title>Metagenomic analysis of a methanogenic consortium involved in long chain n-alkane degradation.</title>
        <authorList>
            <person name="Davidova I.A."/>
            <person name="Callaghan A.V."/>
            <person name="Wawrik B."/>
            <person name="Pruitt S."/>
            <person name="Marks C."/>
            <person name="Duncan K.E."/>
            <person name="Suflita J.M."/>
        </authorList>
    </citation>
    <scope>NUCLEOTIDE SEQUENCE [LARGE SCALE GENOMIC DNA]</scope>
    <source>
        <strain evidence="3 4">SPR</strain>
    </source>
</reference>
<dbReference type="PANTHER" id="PTHR30535">
    <property type="entry name" value="VITAMIN B12-BINDING PROTEIN"/>
    <property type="match status" value="1"/>
</dbReference>
<dbReference type="Gene3D" id="3.40.50.1980">
    <property type="entry name" value="Nitrogenase molybdenum iron protein domain"/>
    <property type="match status" value="2"/>
</dbReference>
<dbReference type="GO" id="GO:0071281">
    <property type="term" value="P:cellular response to iron ion"/>
    <property type="evidence" value="ECO:0007669"/>
    <property type="project" value="TreeGrafter"/>
</dbReference>
<feature type="domain" description="Fe/B12 periplasmic-binding" evidence="2">
    <location>
        <begin position="8"/>
        <end position="259"/>
    </location>
</feature>
<proteinExistence type="predicted"/>
<dbReference type="InterPro" id="IPR050902">
    <property type="entry name" value="ABC_Transporter_SBP"/>
</dbReference>